<dbReference type="EMBL" id="HBIR01047859">
    <property type="protein sequence ID" value="CAE0582491.1"/>
    <property type="molecule type" value="Transcribed_RNA"/>
</dbReference>
<feature type="region of interest" description="Disordered" evidence="1">
    <location>
        <begin position="520"/>
        <end position="556"/>
    </location>
</feature>
<name>A0A7S3TGP3_EMIHU</name>
<accession>A0A7S3TGP3</accession>
<sequence>MMVDSPFCSTGTVGYSTRAENYGRVTAVCCHGACPRCADREESPECDASAIADGALCSTASATSCVLPASAGGLAANTCVDAWALAFPTEVHRWQGRSCHFKRKWRQCSEFWAGCRCSCGNCSASGGHQPQSCAPHAAITTAAAIATDGASNLKALAGPPPSSSSSSSPLSGAATALAIAAEAGGASPATVAVLLTGGGSVLLFAGVALCCFLSGGKGGGKGGGGASSRRQRRPRSGAASPLSDEDEFGSFHGPSSSCWLEDDDGSGERRAGCGEQRSLLPARNAARGARADAAHGARADARGGARARVLTLSSLGAFPRLLPAGKGRLRAGKGGLPSPIEEEHAPLCASVTPAEQDARRARYDARGAAEARALEAHIGPADSVSMVGSQPEAHGLHHIAFKAAAGRHRPSHRPTPLPSPNLALARPSAATPCAPACRAGEDFMGDLLTVHRMSAGEAFDDGTHFGGGSLQGSLHGSLHGSAASLTLSFDSDSSSSRSNAPQGVCVPLSAITAFEPLVETSERTEGSYRSSLPASPARATSTRGRTTSQIAGAVNP</sequence>
<proteinExistence type="predicted"/>
<dbReference type="AlphaFoldDB" id="A0A7S3TGP3"/>
<evidence type="ECO:0000256" key="1">
    <source>
        <dbReference type="SAM" id="MobiDB-lite"/>
    </source>
</evidence>
<feature type="compositionally biased region" description="Gly residues" evidence="1">
    <location>
        <begin position="217"/>
        <end position="226"/>
    </location>
</feature>
<gene>
    <name evidence="2" type="ORF">EHUX00137_LOCUS37389</name>
</gene>
<organism evidence="2">
    <name type="scientific">Emiliania huxleyi</name>
    <name type="common">Coccolithophore</name>
    <name type="synonym">Pontosphaera huxleyi</name>
    <dbReference type="NCBI Taxonomy" id="2903"/>
    <lineage>
        <taxon>Eukaryota</taxon>
        <taxon>Haptista</taxon>
        <taxon>Haptophyta</taxon>
        <taxon>Prymnesiophyceae</taxon>
        <taxon>Isochrysidales</taxon>
        <taxon>Noelaerhabdaceae</taxon>
        <taxon>Emiliania</taxon>
    </lineage>
</organism>
<reference evidence="2" key="1">
    <citation type="submission" date="2021-01" db="EMBL/GenBank/DDBJ databases">
        <authorList>
            <person name="Corre E."/>
            <person name="Pelletier E."/>
            <person name="Niang G."/>
            <person name="Scheremetjew M."/>
            <person name="Finn R."/>
            <person name="Kale V."/>
            <person name="Holt S."/>
            <person name="Cochrane G."/>
            <person name="Meng A."/>
            <person name="Brown T."/>
            <person name="Cohen L."/>
        </authorList>
    </citation>
    <scope>NUCLEOTIDE SEQUENCE</scope>
    <source>
        <strain evidence="2">379</strain>
    </source>
</reference>
<feature type="compositionally biased region" description="Low complexity" evidence="1">
    <location>
        <begin position="534"/>
        <end position="548"/>
    </location>
</feature>
<evidence type="ECO:0000313" key="2">
    <source>
        <dbReference type="EMBL" id="CAE0582491.1"/>
    </source>
</evidence>
<protein>
    <submittedName>
        <fullName evidence="2">Uncharacterized protein</fullName>
    </submittedName>
</protein>
<feature type="region of interest" description="Disordered" evidence="1">
    <location>
        <begin position="217"/>
        <end position="278"/>
    </location>
</feature>